<feature type="region of interest" description="Disordered" evidence="1">
    <location>
        <begin position="1"/>
        <end position="34"/>
    </location>
</feature>
<name>J0L8Q5_AURST</name>
<reference evidence="3" key="1">
    <citation type="journal article" date="2012" name="Science">
        <title>The Paleozoic origin of enzymatic lignin decomposition reconstructed from 31 fungal genomes.</title>
        <authorList>
            <person name="Floudas D."/>
            <person name="Binder M."/>
            <person name="Riley R."/>
            <person name="Barry K."/>
            <person name="Blanchette R.A."/>
            <person name="Henrissat B."/>
            <person name="Martinez A.T."/>
            <person name="Otillar R."/>
            <person name="Spatafora J.W."/>
            <person name="Yadav J.S."/>
            <person name="Aerts A."/>
            <person name="Benoit I."/>
            <person name="Boyd A."/>
            <person name="Carlson A."/>
            <person name="Copeland A."/>
            <person name="Coutinho P.M."/>
            <person name="de Vries R.P."/>
            <person name="Ferreira P."/>
            <person name="Findley K."/>
            <person name="Foster B."/>
            <person name="Gaskell J."/>
            <person name="Glotzer D."/>
            <person name="Gorecki P."/>
            <person name="Heitman J."/>
            <person name="Hesse C."/>
            <person name="Hori C."/>
            <person name="Igarashi K."/>
            <person name="Jurgens J.A."/>
            <person name="Kallen N."/>
            <person name="Kersten P."/>
            <person name="Kohler A."/>
            <person name="Kuees U."/>
            <person name="Kumar T.K.A."/>
            <person name="Kuo A."/>
            <person name="LaButti K."/>
            <person name="Larrondo L.F."/>
            <person name="Lindquist E."/>
            <person name="Ling A."/>
            <person name="Lombard V."/>
            <person name="Lucas S."/>
            <person name="Lundell T."/>
            <person name="Martin R."/>
            <person name="McLaughlin D.J."/>
            <person name="Morgenstern I."/>
            <person name="Morin E."/>
            <person name="Murat C."/>
            <person name="Nagy L.G."/>
            <person name="Nolan M."/>
            <person name="Ohm R.A."/>
            <person name="Patyshakuliyeva A."/>
            <person name="Rokas A."/>
            <person name="Ruiz-Duenas F.J."/>
            <person name="Sabat G."/>
            <person name="Salamov A."/>
            <person name="Samejima M."/>
            <person name="Schmutz J."/>
            <person name="Slot J.C."/>
            <person name="St John F."/>
            <person name="Stenlid J."/>
            <person name="Sun H."/>
            <person name="Sun S."/>
            <person name="Syed K."/>
            <person name="Tsang A."/>
            <person name="Wiebenga A."/>
            <person name="Young D."/>
            <person name="Pisabarro A."/>
            <person name="Eastwood D.C."/>
            <person name="Martin F."/>
            <person name="Cullen D."/>
            <person name="Grigoriev I.V."/>
            <person name="Hibbett D.S."/>
        </authorList>
    </citation>
    <scope>NUCLEOTIDE SEQUENCE [LARGE SCALE GENOMIC DNA]</scope>
    <source>
        <strain evidence="3">TFB10046</strain>
    </source>
</reference>
<dbReference type="InParanoid" id="J0L8Q5"/>
<protein>
    <submittedName>
        <fullName evidence="2">Uncharacterized protein</fullName>
    </submittedName>
</protein>
<dbReference type="KEGG" id="adl:AURDEDRAFT_117968"/>
<dbReference type="EMBL" id="JH688689">
    <property type="protein sequence ID" value="EJD32746.1"/>
    <property type="molecule type" value="Genomic_DNA"/>
</dbReference>
<keyword evidence="3" id="KW-1185">Reference proteome</keyword>
<sequence length="70" mass="7560">MAPANARMIQKSTSTSLSARRGDGVQRENGPLGFRPLGCTASRFHVLEPRRRPPDVARAPNPVFNACLAS</sequence>
<proteinExistence type="predicted"/>
<evidence type="ECO:0000313" key="3">
    <source>
        <dbReference type="Proteomes" id="UP000006514"/>
    </source>
</evidence>
<gene>
    <name evidence="2" type="ORF">AURDEDRAFT_117968</name>
</gene>
<evidence type="ECO:0000256" key="1">
    <source>
        <dbReference type="SAM" id="MobiDB-lite"/>
    </source>
</evidence>
<accession>J0L8Q5</accession>
<evidence type="ECO:0000313" key="2">
    <source>
        <dbReference type="EMBL" id="EJD32746.1"/>
    </source>
</evidence>
<organism evidence="2 3">
    <name type="scientific">Auricularia subglabra (strain TFB-10046 / SS5)</name>
    <name type="common">White-rot fungus</name>
    <name type="synonym">Auricularia delicata (strain TFB10046)</name>
    <dbReference type="NCBI Taxonomy" id="717982"/>
    <lineage>
        <taxon>Eukaryota</taxon>
        <taxon>Fungi</taxon>
        <taxon>Dikarya</taxon>
        <taxon>Basidiomycota</taxon>
        <taxon>Agaricomycotina</taxon>
        <taxon>Agaricomycetes</taxon>
        <taxon>Auriculariales</taxon>
        <taxon>Auriculariaceae</taxon>
        <taxon>Auricularia</taxon>
    </lineage>
</organism>
<dbReference type="Proteomes" id="UP000006514">
    <property type="component" value="Unassembled WGS sequence"/>
</dbReference>
<dbReference type="AlphaFoldDB" id="J0L8Q5"/>